<gene>
    <name evidence="8" type="ORF">B0T21DRAFT_292257</name>
</gene>
<reference evidence="8" key="1">
    <citation type="submission" date="2023-06" db="EMBL/GenBank/DDBJ databases">
        <title>Genome-scale phylogeny and comparative genomics of the fungal order Sordariales.</title>
        <authorList>
            <consortium name="Lawrence Berkeley National Laboratory"/>
            <person name="Hensen N."/>
            <person name="Bonometti L."/>
            <person name="Westerberg I."/>
            <person name="Brannstrom I.O."/>
            <person name="Guillou S."/>
            <person name="Cros-Aarteil S."/>
            <person name="Calhoun S."/>
            <person name="Haridas S."/>
            <person name="Kuo A."/>
            <person name="Mondo S."/>
            <person name="Pangilinan J."/>
            <person name="Riley R."/>
            <person name="Labutti K."/>
            <person name="Andreopoulos B."/>
            <person name="Lipzen A."/>
            <person name="Chen C."/>
            <person name="Yanf M."/>
            <person name="Daum C."/>
            <person name="Ng V."/>
            <person name="Clum A."/>
            <person name="Steindorff A."/>
            <person name="Ohm R."/>
            <person name="Martin F."/>
            <person name="Silar P."/>
            <person name="Natvig D."/>
            <person name="Lalanne C."/>
            <person name="Gautier V."/>
            <person name="Ament-Velasquez S.L."/>
            <person name="Kruys A."/>
            <person name="Hutchinson M.I."/>
            <person name="Powell A.J."/>
            <person name="Barry K."/>
            <person name="Miller A.N."/>
            <person name="Grigoriev I.V."/>
            <person name="Debuchy R."/>
            <person name="Gladieux P."/>
            <person name="Thoren M.H."/>
            <person name="Johannesson H."/>
        </authorList>
    </citation>
    <scope>NUCLEOTIDE SEQUENCE</scope>
    <source>
        <strain evidence="8">CBS 540.89</strain>
    </source>
</reference>
<evidence type="ECO:0000313" key="8">
    <source>
        <dbReference type="EMBL" id="KAK0729300.1"/>
    </source>
</evidence>
<evidence type="ECO:0000256" key="6">
    <source>
        <dbReference type="SAM" id="Phobius"/>
    </source>
</evidence>
<dbReference type="Pfam" id="PF01284">
    <property type="entry name" value="MARVEL"/>
    <property type="match status" value="1"/>
</dbReference>
<evidence type="ECO:0000256" key="4">
    <source>
        <dbReference type="ARBA" id="ARBA00023136"/>
    </source>
</evidence>
<dbReference type="AlphaFoldDB" id="A0AA40B7Y1"/>
<organism evidence="8 9">
    <name type="scientific">Apiosordaria backusii</name>
    <dbReference type="NCBI Taxonomy" id="314023"/>
    <lineage>
        <taxon>Eukaryota</taxon>
        <taxon>Fungi</taxon>
        <taxon>Dikarya</taxon>
        <taxon>Ascomycota</taxon>
        <taxon>Pezizomycotina</taxon>
        <taxon>Sordariomycetes</taxon>
        <taxon>Sordariomycetidae</taxon>
        <taxon>Sordariales</taxon>
        <taxon>Lasiosphaeriaceae</taxon>
        <taxon>Apiosordaria</taxon>
    </lineage>
</organism>
<comment type="subcellular location">
    <subcellularLocation>
        <location evidence="1">Membrane</location>
        <topology evidence="1">Multi-pass membrane protein</topology>
    </subcellularLocation>
</comment>
<feature type="transmembrane region" description="Helical" evidence="6">
    <location>
        <begin position="20"/>
        <end position="40"/>
    </location>
</feature>
<name>A0AA40B7Y1_9PEZI</name>
<protein>
    <recommendedName>
        <fullName evidence="7">MARVEL domain-containing protein</fullName>
    </recommendedName>
</protein>
<feature type="compositionally biased region" description="Low complexity" evidence="5">
    <location>
        <begin position="235"/>
        <end position="273"/>
    </location>
</feature>
<dbReference type="PANTHER" id="PTHR37451:SF4">
    <property type="entry name" value="MARVEL DOMAIN-CONTAINING PROTEIN"/>
    <property type="match status" value="1"/>
</dbReference>
<evidence type="ECO:0000313" key="9">
    <source>
        <dbReference type="Proteomes" id="UP001172159"/>
    </source>
</evidence>
<feature type="transmembrane region" description="Helical" evidence="6">
    <location>
        <begin position="52"/>
        <end position="74"/>
    </location>
</feature>
<evidence type="ECO:0000256" key="1">
    <source>
        <dbReference type="ARBA" id="ARBA00004141"/>
    </source>
</evidence>
<dbReference type="InterPro" id="IPR008253">
    <property type="entry name" value="Marvel"/>
</dbReference>
<dbReference type="EMBL" id="JAUKTV010000009">
    <property type="protein sequence ID" value="KAK0729300.1"/>
    <property type="molecule type" value="Genomic_DNA"/>
</dbReference>
<feature type="domain" description="MARVEL" evidence="7">
    <location>
        <begin position="21"/>
        <end position="113"/>
    </location>
</feature>
<feature type="region of interest" description="Disordered" evidence="5">
    <location>
        <begin position="220"/>
        <end position="273"/>
    </location>
</feature>
<evidence type="ECO:0000256" key="5">
    <source>
        <dbReference type="SAM" id="MobiDB-lite"/>
    </source>
</evidence>
<comment type="caution">
    <text evidence="8">The sequence shown here is derived from an EMBL/GenBank/DDBJ whole genome shotgun (WGS) entry which is preliminary data.</text>
</comment>
<accession>A0AA40B7Y1</accession>
<keyword evidence="2 6" id="KW-0812">Transmembrane</keyword>
<keyword evidence="3 6" id="KW-1133">Transmembrane helix</keyword>
<evidence type="ECO:0000256" key="3">
    <source>
        <dbReference type="ARBA" id="ARBA00022989"/>
    </source>
</evidence>
<proteinExistence type="predicted"/>
<keyword evidence="4 6" id="KW-0472">Membrane</keyword>
<dbReference type="GO" id="GO:0016020">
    <property type="term" value="C:membrane"/>
    <property type="evidence" value="ECO:0007669"/>
    <property type="project" value="UniProtKB-SubCell"/>
</dbReference>
<evidence type="ECO:0000256" key="2">
    <source>
        <dbReference type="ARBA" id="ARBA00022692"/>
    </source>
</evidence>
<keyword evidence="9" id="KW-1185">Reference proteome</keyword>
<dbReference type="Proteomes" id="UP001172159">
    <property type="component" value="Unassembled WGS sequence"/>
</dbReference>
<evidence type="ECO:0000259" key="7">
    <source>
        <dbReference type="Pfam" id="PF01284"/>
    </source>
</evidence>
<feature type="transmembrane region" description="Helical" evidence="6">
    <location>
        <begin position="80"/>
        <end position="103"/>
    </location>
</feature>
<dbReference type="PANTHER" id="PTHR37451">
    <property type="entry name" value="MARVEL DOMAIN"/>
    <property type="match status" value="1"/>
</dbReference>
<sequence length="273" mass="30704">MATPQRKPGREHIPLMPTGFIALRIIQLVVAVIVLALVSYSIHFLAWDGNAFMLAVAIMTIISSIYHLIAWFGVPEAYNYWAILGLDITLIVLWLAAFAVVAARIAPWMEYYGAYLYSLSTYETAWWTGLAASSGLGGWREHNSALHIVSLVIHSIRLHRHRKEGGHCTPGVPFGPKPTTGTMQVPQGQQVVYAVPMVQGVVMPQQQQQQVYQQPQQQQMYQQPQAQGERPQGPPVYQQQPVQGLVYQQQQPPQQVYAPQPQQPQQVVYQQQQ</sequence>